<protein>
    <submittedName>
        <fullName evidence="1">Uncharacterized protein</fullName>
    </submittedName>
</protein>
<evidence type="ECO:0000313" key="2">
    <source>
        <dbReference type="Proteomes" id="UP000626242"/>
    </source>
</evidence>
<accession>A0ABR8WMG9</accession>
<gene>
    <name evidence="1" type="ORF">H9628_06615</name>
</gene>
<proteinExistence type="predicted"/>
<name>A0ABR8WMG9_9FLAO</name>
<sequence>MSKKKLILKAFEELDAEMLDVLLNDGQSYQDVHKETFVAELKSYFSDLRNDRDYKTDFKAVRGMCTNCNKGKKGYSFINSDGESFMSMVFEESDDDYTDIYKCSSFKTFDREITEEWVGIHFYEEDKVDYRPTEVHIREQKECDRAVKELEMEIKTEGILSKNFYVSWVSTYRHLHSIGDIFTDKSYRYKNEVSGYLWILEPLAEVLEKSDLARELLQEFIAFPLITHETIQDWLIRADYHFPYYKFATEYKADYQQDLFITGRIKIRLSEHWYLQNIAVILNKYSNWIPDYNPLKEAEDFVASEQDDDMFPF</sequence>
<comment type="caution">
    <text evidence="1">The sequence shown here is derived from an EMBL/GenBank/DDBJ whole genome shotgun (WGS) entry which is preliminary data.</text>
</comment>
<organism evidence="1 2">
    <name type="scientific">Kaistella pullorum</name>
    <dbReference type="NCBI Taxonomy" id="2763074"/>
    <lineage>
        <taxon>Bacteria</taxon>
        <taxon>Pseudomonadati</taxon>
        <taxon>Bacteroidota</taxon>
        <taxon>Flavobacteriia</taxon>
        <taxon>Flavobacteriales</taxon>
        <taxon>Weeksellaceae</taxon>
        <taxon>Chryseobacterium group</taxon>
        <taxon>Kaistella</taxon>
    </lineage>
</organism>
<dbReference type="RefSeq" id="WP_251833334.1">
    <property type="nucleotide sequence ID" value="NZ_JACSPS010000002.1"/>
</dbReference>
<keyword evidence="2" id="KW-1185">Reference proteome</keyword>
<dbReference type="EMBL" id="JACSPS010000002">
    <property type="protein sequence ID" value="MBD8018138.1"/>
    <property type="molecule type" value="Genomic_DNA"/>
</dbReference>
<reference evidence="1 2" key="1">
    <citation type="submission" date="2020-08" db="EMBL/GenBank/DDBJ databases">
        <title>A Genomic Blueprint of the Chicken Gut Microbiome.</title>
        <authorList>
            <person name="Gilroy R."/>
            <person name="Ravi A."/>
            <person name="Getino M."/>
            <person name="Pursley I."/>
            <person name="Horton D.L."/>
            <person name="Alikhan N.-F."/>
            <person name="Baker D."/>
            <person name="Gharbi K."/>
            <person name="Hall N."/>
            <person name="Watson M."/>
            <person name="Adriaenssens E.M."/>
            <person name="Foster-Nyarko E."/>
            <person name="Jarju S."/>
            <person name="Secka A."/>
            <person name="Antonio M."/>
            <person name="Oren A."/>
            <person name="Chaudhuri R."/>
            <person name="La Ragione R.M."/>
            <person name="Hildebrand F."/>
            <person name="Pallen M.J."/>
        </authorList>
    </citation>
    <scope>NUCLEOTIDE SEQUENCE [LARGE SCALE GENOMIC DNA]</scope>
    <source>
        <strain evidence="1 2">Sa1CVA4</strain>
    </source>
</reference>
<evidence type="ECO:0000313" key="1">
    <source>
        <dbReference type="EMBL" id="MBD8018138.1"/>
    </source>
</evidence>
<dbReference type="Proteomes" id="UP000626242">
    <property type="component" value="Unassembled WGS sequence"/>
</dbReference>